<evidence type="ECO:0000313" key="3">
    <source>
        <dbReference type="Proteomes" id="UP001283361"/>
    </source>
</evidence>
<name>A0AAE1EE89_9GAST</name>
<feature type="region of interest" description="Disordered" evidence="1">
    <location>
        <begin position="1"/>
        <end position="31"/>
    </location>
</feature>
<dbReference type="AlphaFoldDB" id="A0AAE1EE89"/>
<organism evidence="2 3">
    <name type="scientific">Elysia crispata</name>
    <name type="common">lettuce slug</name>
    <dbReference type="NCBI Taxonomy" id="231223"/>
    <lineage>
        <taxon>Eukaryota</taxon>
        <taxon>Metazoa</taxon>
        <taxon>Spiralia</taxon>
        <taxon>Lophotrochozoa</taxon>
        <taxon>Mollusca</taxon>
        <taxon>Gastropoda</taxon>
        <taxon>Heterobranchia</taxon>
        <taxon>Euthyneura</taxon>
        <taxon>Panpulmonata</taxon>
        <taxon>Sacoglossa</taxon>
        <taxon>Placobranchoidea</taxon>
        <taxon>Plakobranchidae</taxon>
        <taxon>Elysia</taxon>
    </lineage>
</organism>
<sequence length="90" mass="9792">MSPADVPLPRATPRTAHQTQGRAGPHTHTENFIHKKRAAVDETSPVQGDPLCGTRESLQGQRRACAALSPGEAATLRSHRFLSFSRHIQS</sequence>
<dbReference type="EMBL" id="JAWDGP010000113">
    <property type="protein sequence ID" value="KAK3803610.1"/>
    <property type="molecule type" value="Genomic_DNA"/>
</dbReference>
<dbReference type="Proteomes" id="UP001283361">
    <property type="component" value="Unassembled WGS sequence"/>
</dbReference>
<gene>
    <name evidence="2" type="ORF">RRG08_023328</name>
</gene>
<protein>
    <submittedName>
        <fullName evidence="2">Uncharacterized protein</fullName>
    </submittedName>
</protein>
<evidence type="ECO:0000313" key="2">
    <source>
        <dbReference type="EMBL" id="KAK3803610.1"/>
    </source>
</evidence>
<reference evidence="2" key="1">
    <citation type="journal article" date="2023" name="G3 (Bethesda)">
        <title>A reference genome for the long-term kleptoplast-retaining sea slug Elysia crispata morphotype clarki.</title>
        <authorList>
            <person name="Eastman K.E."/>
            <person name="Pendleton A.L."/>
            <person name="Shaikh M.A."/>
            <person name="Suttiyut T."/>
            <person name="Ogas R."/>
            <person name="Tomko P."/>
            <person name="Gavelis G."/>
            <person name="Widhalm J.R."/>
            <person name="Wisecaver J.H."/>
        </authorList>
    </citation>
    <scope>NUCLEOTIDE SEQUENCE</scope>
    <source>
        <strain evidence="2">ECLA1</strain>
    </source>
</reference>
<proteinExistence type="predicted"/>
<evidence type="ECO:0000256" key="1">
    <source>
        <dbReference type="SAM" id="MobiDB-lite"/>
    </source>
</evidence>
<accession>A0AAE1EE89</accession>
<keyword evidence="3" id="KW-1185">Reference proteome</keyword>
<comment type="caution">
    <text evidence="2">The sequence shown here is derived from an EMBL/GenBank/DDBJ whole genome shotgun (WGS) entry which is preliminary data.</text>
</comment>